<protein>
    <submittedName>
        <fullName evidence="1">D-alanyl-lipoteichoic acid biosynthesis protein DltB</fullName>
    </submittedName>
</protein>
<keyword evidence="2" id="KW-1185">Reference proteome</keyword>
<sequence>MITQFGDLFSLYVYFILLLPAIILGILGKKIKYYGFIVSIPCLFLIFVDNMNLSWNIKIYINLIQFILYLVYQFALIIFFTNYWKNNKNKYVYYIVLVLSILPLFLVKLSPHVKMPPIGFIGISYLSFRIWQIIIDTKDGNFKHKNILDIFYFITFFPTISAGPIDRQRRFFKEINSDINNIDYINNYLIDGFKKIVLGILYKFAIASFINERILENLHYLPKNYAFLATIIYMYAYTLYLFFDFAGYTNFAIGTSYFLGVKPPENFKKPFLAKNMKEFWNRWHISLSKWFSDYIFSRFLLNNLRNGNFKSRKLATRVAFLITMGTMGIWHGFELHYILYGLYQGILLVITDIYLSSKIYKNFKTKKLYAPISIIVCFQFIAFGMLLFSGYLFK</sequence>
<reference evidence="1 2" key="1">
    <citation type="journal article" date="2022" name="Int. J. Syst. Evol. Microbiol.">
        <title>Miniphocaeibacter halophilus sp. nov., an ammonium-tolerant acetate-producing bacterium isolated from a biogas system.</title>
        <authorList>
            <person name="Schnurer A."/>
            <person name="Singh A."/>
            <person name="Bi S."/>
            <person name="Qiao W."/>
            <person name="Westerholm M."/>
        </authorList>
    </citation>
    <scope>NUCLEOTIDE SEQUENCE [LARGE SCALE GENOMIC DNA]</scope>
    <source>
        <strain evidence="1 2">AMB_01</strain>
    </source>
</reference>
<dbReference type="Proteomes" id="UP000595814">
    <property type="component" value="Chromosome"/>
</dbReference>
<organism evidence="1 2">
    <name type="scientific">Miniphocaeibacter halophilus</name>
    <dbReference type="NCBI Taxonomy" id="2931922"/>
    <lineage>
        <taxon>Bacteria</taxon>
        <taxon>Bacillati</taxon>
        <taxon>Bacillota</taxon>
        <taxon>Tissierellia</taxon>
        <taxon>Tissierellales</taxon>
        <taxon>Peptoniphilaceae</taxon>
        <taxon>Miniphocaeibacter</taxon>
    </lineage>
</organism>
<dbReference type="EMBL" id="CP066744">
    <property type="protein sequence ID" value="QQK07032.1"/>
    <property type="molecule type" value="Genomic_DNA"/>
</dbReference>
<proteinExistence type="predicted"/>
<evidence type="ECO:0000313" key="1">
    <source>
        <dbReference type="EMBL" id="QQK07032.1"/>
    </source>
</evidence>
<name>A0AC61MN41_9FIRM</name>
<accession>A0AC61MN41</accession>
<gene>
    <name evidence="1" type="primary">dltB</name>
    <name evidence="1" type="ORF">JFY71_06695</name>
</gene>
<evidence type="ECO:0000313" key="2">
    <source>
        <dbReference type="Proteomes" id="UP000595814"/>
    </source>
</evidence>